<reference evidence="2 3" key="1">
    <citation type="submission" date="2017-08" db="EMBL/GenBank/DDBJ databases">
        <title>Reclassification of Bisgaard taxon 37 and 44.</title>
        <authorList>
            <person name="Christensen H."/>
        </authorList>
    </citation>
    <scope>NUCLEOTIDE SEQUENCE [LARGE SCALE GENOMIC DNA]</scope>
    <source>
        <strain evidence="2 3">111</strain>
    </source>
</reference>
<dbReference type="RefSeq" id="WP_119531052.1">
    <property type="nucleotide sequence ID" value="NZ_JBHSSP010000009.1"/>
</dbReference>
<comment type="similarity">
    <text evidence="1">Belongs to the UPF0246 family.</text>
</comment>
<proteinExistence type="inferred from homology"/>
<keyword evidence="3" id="KW-1185">Reference proteome</keyword>
<dbReference type="InterPro" id="IPR005583">
    <property type="entry name" value="YaaA"/>
</dbReference>
<accession>A0A3A1YNB3</accession>
<dbReference type="PANTHER" id="PTHR30283:SF4">
    <property type="entry name" value="PEROXIDE STRESS RESISTANCE PROTEIN YAAA"/>
    <property type="match status" value="1"/>
</dbReference>
<dbReference type="AlphaFoldDB" id="A0A3A1YNB3"/>
<evidence type="ECO:0000313" key="2">
    <source>
        <dbReference type="EMBL" id="RIY38728.1"/>
    </source>
</evidence>
<dbReference type="NCBIfam" id="NF002542">
    <property type="entry name" value="PRK02101.1-3"/>
    <property type="match status" value="1"/>
</dbReference>
<dbReference type="GO" id="GO:0033194">
    <property type="term" value="P:response to hydroperoxide"/>
    <property type="evidence" value="ECO:0007669"/>
    <property type="project" value="TreeGrafter"/>
</dbReference>
<sequence length="261" mass="30273">MLVLLSPAKTFNEKLAVPPGKFTIRTPYFYDQAQVLVEQLKTFTPTELAKLLDVSEKIADTNYARYHSWQAELTTQNSKPAAFSFWGDVNKHFDAFTLSRDDLNYADNHVLYLSGLYGVLRPLDFMQEYRLEMGKSLATSPSCRNLYQFWQERLVSYLNQRIKDEKIPVIVNLASKEYFGAVDAAKLKVPVIEIQFKDQKNGVHKVISVIAKRSRGTFARWIVQNRVTTVADLQKFDVDGYYFKPEESTETLYTFYRDEKK</sequence>
<dbReference type="GO" id="GO:0005829">
    <property type="term" value="C:cytosol"/>
    <property type="evidence" value="ECO:0007669"/>
    <property type="project" value="TreeGrafter"/>
</dbReference>
<dbReference type="Proteomes" id="UP000265916">
    <property type="component" value="Unassembled WGS sequence"/>
</dbReference>
<protein>
    <recommendedName>
        <fullName evidence="1">UPF0246 protein CKF58_03585</fullName>
    </recommendedName>
</protein>
<gene>
    <name evidence="2" type="ORF">CKF58_03585</name>
</gene>
<organism evidence="2 3">
    <name type="scientific">Psittacicella hinzii</name>
    <dbReference type="NCBI Taxonomy" id="2028575"/>
    <lineage>
        <taxon>Bacteria</taxon>
        <taxon>Pseudomonadati</taxon>
        <taxon>Pseudomonadota</taxon>
        <taxon>Gammaproteobacteria</taxon>
        <taxon>Pasteurellales</taxon>
        <taxon>Psittacicellaceae</taxon>
        <taxon>Psittacicella</taxon>
    </lineage>
</organism>
<dbReference type="OrthoDB" id="9777133at2"/>
<dbReference type="HAMAP" id="MF_00652">
    <property type="entry name" value="UPF0246"/>
    <property type="match status" value="1"/>
</dbReference>
<comment type="caution">
    <text evidence="2">The sequence shown here is derived from an EMBL/GenBank/DDBJ whole genome shotgun (WGS) entry which is preliminary data.</text>
</comment>
<name>A0A3A1YNB3_9GAMM</name>
<dbReference type="PANTHER" id="PTHR30283">
    <property type="entry name" value="PEROXIDE STRESS RESPONSE PROTEIN YAAA"/>
    <property type="match status" value="1"/>
</dbReference>
<evidence type="ECO:0000313" key="3">
    <source>
        <dbReference type="Proteomes" id="UP000265916"/>
    </source>
</evidence>
<evidence type="ECO:0000256" key="1">
    <source>
        <dbReference type="HAMAP-Rule" id="MF_00652"/>
    </source>
</evidence>
<dbReference type="EMBL" id="NRJG01000056">
    <property type="protein sequence ID" value="RIY38728.1"/>
    <property type="molecule type" value="Genomic_DNA"/>
</dbReference>
<dbReference type="Pfam" id="PF03883">
    <property type="entry name" value="H2O2_YaaD"/>
    <property type="match status" value="1"/>
</dbReference>